<dbReference type="Proteomes" id="UP001431572">
    <property type="component" value="Chromosome 2"/>
</dbReference>
<dbReference type="InterPro" id="IPR041692">
    <property type="entry name" value="HHH_9"/>
</dbReference>
<dbReference type="InterPro" id="IPR018974">
    <property type="entry name" value="Tex-like_N"/>
</dbReference>
<evidence type="ECO:0000313" key="2">
    <source>
        <dbReference type="EMBL" id="WJW68987.1"/>
    </source>
</evidence>
<dbReference type="SUPFAM" id="SSF50249">
    <property type="entry name" value="Nucleic acid-binding proteins"/>
    <property type="match status" value="1"/>
</dbReference>
<accession>A0ABY9B7Z6</accession>
<dbReference type="Gene3D" id="2.40.50.140">
    <property type="entry name" value="Nucleic acid-binding proteins"/>
    <property type="match status" value="1"/>
</dbReference>
<organism evidence="2 3">
    <name type="scientific">Candidatus Chlorohelix allophototropha</name>
    <dbReference type="NCBI Taxonomy" id="3003348"/>
    <lineage>
        <taxon>Bacteria</taxon>
        <taxon>Bacillati</taxon>
        <taxon>Chloroflexota</taxon>
        <taxon>Chloroflexia</taxon>
        <taxon>Candidatus Chloroheliales</taxon>
        <taxon>Candidatus Chloroheliaceae</taxon>
        <taxon>Candidatus Chlorohelix</taxon>
    </lineage>
</organism>
<dbReference type="Pfam" id="PF17674">
    <property type="entry name" value="HHH_9"/>
    <property type="match status" value="1"/>
</dbReference>
<protein>
    <submittedName>
        <fullName evidence="2">RNA-binding transcriptional accessory protein</fullName>
    </submittedName>
</protein>
<reference evidence="2" key="1">
    <citation type="journal article" date="2024" name="Nature">
        <title>Anoxygenic phototroph of the Chloroflexota uses a type I reaction centre.</title>
        <authorList>
            <person name="Tsuji J.M."/>
            <person name="Shaw N.A."/>
            <person name="Nagashima S."/>
            <person name="Venkiteswaran J.J."/>
            <person name="Schiff S.L."/>
            <person name="Watanabe T."/>
            <person name="Fukui M."/>
            <person name="Hanada S."/>
            <person name="Tank M."/>
            <person name="Neufeld J.D."/>
        </authorList>
    </citation>
    <scope>NUCLEOTIDE SEQUENCE</scope>
    <source>
        <strain evidence="2">L227-S17</strain>
    </source>
</reference>
<gene>
    <name evidence="2" type="ORF">OZ401_002578</name>
</gene>
<dbReference type="Gene3D" id="3.30.420.140">
    <property type="entry name" value="YqgF/RNase H-like domain"/>
    <property type="match status" value="1"/>
</dbReference>
<dbReference type="Pfam" id="PF00575">
    <property type="entry name" value="S1"/>
    <property type="match status" value="1"/>
</dbReference>
<dbReference type="Gene3D" id="1.10.150.310">
    <property type="entry name" value="Tex RuvX-like domain-like"/>
    <property type="match status" value="1"/>
</dbReference>
<dbReference type="Pfam" id="PF16921">
    <property type="entry name" value="Tex_YqgF"/>
    <property type="match status" value="1"/>
</dbReference>
<keyword evidence="3" id="KW-1185">Reference proteome</keyword>
<sequence length="734" mass="80784">MVSSDSTTLVNENWIIEQAAAELKLRTASARNALELLDEGATIPFISRYRKEVTGNLDEEQLRQLEKRVTYLRQLSRRKQEIVASIEQQGKLTAELKAAIEKAVILQEIEDLYLPYRPKRHTRATAAREKGLEPLANLILSQKTFNGKPGDYAAKFINPEKGVDSGETALSGARDIVAEQVAEDANLRRELRQLFLKQASFSAMLAKGAKDEEGKYQQYYDYAEPVAKIPPHRILAINRGESEEALKVNLALPPGVAEKAAAYNYPADSRCIFRTELETAIADSLKRLLIPSLQNEVRAALTEQAEAHAIKIFAANLRQLLLQPPLRGMAVLGIDPGFRTGCKVAVIDTTGKPIANLNIYPHEPKNDWEGSKKILLELTKRFKVNVFAIGNGTASRETEMLVAEVIAACPEPKPSYVIVSEAGASVYSASELARKEFPDLDVTQRGNISIARRLQDPLAELVKVEPKAIGVGLYQHDVDQKTLGQTLDAVVESCVNYVGVNLNTASSALLRYVSGINRKVADSIVTYRETKGSFKTRRELLKVPGLGEKAFEQAAGFLKIPDGTNPLDNTFVHPESYEAATKLLSLVGLGNSKATTLPSAVAVKEFRSKLKSVDEIARQLGVGALTLSDILDDLEKPGRDPRDELPKPILRNDVLKLQDLKPGMVLKGTVRNVIDFGAFVDIGLKQDGLVHITEMSNRFIKHPLDVVQVGQIIEVKVLGIDEKRGRVSLSMKLP</sequence>
<dbReference type="SUPFAM" id="SSF47781">
    <property type="entry name" value="RuvA domain 2-like"/>
    <property type="match status" value="2"/>
</dbReference>
<dbReference type="InterPro" id="IPR003029">
    <property type="entry name" value="S1_domain"/>
</dbReference>
<dbReference type="SUPFAM" id="SSF158832">
    <property type="entry name" value="Tex N-terminal region-like"/>
    <property type="match status" value="1"/>
</dbReference>
<dbReference type="InterPro" id="IPR037027">
    <property type="entry name" value="YqgF/RNaseH-like_dom_sf"/>
</dbReference>
<dbReference type="SUPFAM" id="SSF53098">
    <property type="entry name" value="Ribonuclease H-like"/>
    <property type="match status" value="1"/>
</dbReference>
<dbReference type="Gene3D" id="1.10.10.650">
    <property type="entry name" value="RuvA domain 2-like"/>
    <property type="match status" value="1"/>
</dbReference>
<dbReference type="InterPro" id="IPR050437">
    <property type="entry name" value="Ribos_protein_bS1-like"/>
</dbReference>
<dbReference type="InterPro" id="IPR023323">
    <property type="entry name" value="Tex-like_dom_sf"/>
</dbReference>
<dbReference type="PROSITE" id="PS50126">
    <property type="entry name" value="S1"/>
    <property type="match status" value="1"/>
</dbReference>
<dbReference type="Pfam" id="PF12836">
    <property type="entry name" value="HHH_3"/>
    <property type="match status" value="1"/>
</dbReference>
<dbReference type="Pfam" id="PF09371">
    <property type="entry name" value="Tex_N"/>
    <property type="match status" value="1"/>
</dbReference>
<dbReference type="RefSeq" id="WP_341470890.1">
    <property type="nucleotide sequence ID" value="NZ_CP128400.1"/>
</dbReference>
<dbReference type="SMART" id="SM00316">
    <property type="entry name" value="S1"/>
    <property type="match status" value="1"/>
</dbReference>
<dbReference type="EMBL" id="CP128400">
    <property type="protein sequence ID" value="WJW68987.1"/>
    <property type="molecule type" value="Genomic_DNA"/>
</dbReference>
<dbReference type="Gene3D" id="1.10.3500.10">
    <property type="entry name" value="Tex N-terminal region-like"/>
    <property type="match status" value="1"/>
</dbReference>
<dbReference type="InterPro" id="IPR032639">
    <property type="entry name" value="Tex_YqgF"/>
</dbReference>
<dbReference type="PANTHER" id="PTHR10724:SF10">
    <property type="entry name" value="S1 RNA-BINDING DOMAIN-CONTAINING PROTEIN 1"/>
    <property type="match status" value="1"/>
</dbReference>
<dbReference type="Pfam" id="PF22706">
    <property type="entry name" value="Tex_central_region"/>
    <property type="match status" value="1"/>
</dbReference>
<dbReference type="InterPro" id="IPR023319">
    <property type="entry name" value="Tex-like_HTH_dom_sf"/>
</dbReference>
<dbReference type="InterPro" id="IPR012337">
    <property type="entry name" value="RNaseH-like_sf"/>
</dbReference>
<dbReference type="InterPro" id="IPR044146">
    <property type="entry name" value="S1_Tex"/>
</dbReference>
<dbReference type="InterPro" id="IPR012340">
    <property type="entry name" value="NA-bd_OB-fold"/>
</dbReference>
<feature type="domain" description="S1 motif" evidence="1">
    <location>
        <begin position="663"/>
        <end position="732"/>
    </location>
</feature>
<evidence type="ECO:0000313" key="3">
    <source>
        <dbReference type="Proteomes" id="UP001431572"/>
    </source>
</evidence>
<dbReference type="InterPro" id="IPR055179">
    <property type="entry name" value="Tex-like_central_region"/>
</dbReference>
<dbReference type="InterPro" id="IPR010994">
    <property type="entry name" value="RuvA_2-like"/>
</dbReference>
<name>A0ABY9B7Z6_9CHLR</name>
<proteinExistence type="predicted"/>
<evidence type="ECO:0000259" key="1">
    <source>
        <dbReference type="PROSITE" id="PS50126"/>
    </source>
</evidence>
<dbReference type="PANTHER" id="PTHR10724">
    <property type="entry name" value="30S RIBOSOMAL PROTEIN S1"/>
    <property type="match status" value="1"/>
</dbReference>
<dbReference type="CDD" id="cd05685">
    <property type="entry name" value="S1_Tex"/>
    <property type="match status" value="1"/>
</dbReference>
<dbReference type="SMART" id="SM00732">
    <property type="entry name" value="YqgFc"/>
    <property type="match status" value="1"/>
</dbReference>
<dbReference type="InterPro" id="IPR006641">
    <property type="entry name" value="YqgF/RNaseH-like_dom"/>
</dbReference>